<name>A0A5D4HA20_9SPHI</name>
<dbReference type="RefSeq" id="WP_148918229.1">
    <property type="nucleotide sequence ID" value="NZ_VTAV01000002.1"/>
</dbReference>
<dbReference type="GO" id="GO:0003677">
    <property type="term" value="F:DNA binding"/>
    <property type="evidence" value="ECO:0007669"/>
    <property type="project" value="UniProtKB-UniRule"/>
</dbReference>
<feature type="DNA-binding region" description="H-T-H motif" evidence="2">
    <location>
        <begin position="35"/>
        <end position="54"/>
    </location>
</feature>
<dbReference type="InterPro" id="IPR009057">
    <property type="entry name" value="Homeodomain-like_sf"/>
</dbReference>
<evidence type="ECO:0000313" key="5">
    <source>
        <dbReference type="Proteomes" id="UP000322362"/>
    </source>
</evidence>
<dbReference type="SUPFAM" id="SSF48498">
    <property type="entry name" value="Tetracyclin repressor-like, C-terminal domain"/>
    <property type="match status" value="1"/>
</dbReference>
<keyword evidence="5" id="KW-1185">Reference proteome</keyword>
<dbReference type="AlphaFoldDB" id="A0A5D4HA20"/>
<dbReference type="Pfam" id="PF00440">
    <property type="entry name" value="TetR_N"/>
    <property type="match status" value="1"/>
</dbReference>
<organism evidence="4 5">
    <name type="scientific">Sphingobacterium phlebotomi</name>
    <dbReference type="NCBI Taxonomy" id="2605433"/>
    <lineage>
        <taxon>Bacteria</taxon>
        <taxon>Pseudomonadati</taxon>
        <taxon>Bacteroidota</taxon>
        <taxon>Sphingobacteriia</taxon>
        <taxon>Sphingobacteriales</taxon>
        <taxon>Sphingobacteriaceae</taxon>
        <taxon>Sphingobacterium</taxon>
    </lineage>
</organism>
<dbReference type="PROSITE" id="PS50977">
    <property type="entry name" value="HTH_TETR_2"/>
    <property type="match status" value="1"/>
</dbReference>
<feature type="domain" description="HTH tetR-type" evidence="3">
    <location>
        <begin position="12"/>
        <end position="72"/>
    </location>
</feature>
<comment type="caution">
    <text evidence="4">The sequence shown here is derived from an EMBL/GenBank/DDBJ whole genome shotgun (WGS) entry which is preliminary data.</text>
</comment>
<dbReference type="SUPFAM" id="SSF46689">
    <property type="entry name" value="Homeodomain-like"/>
    <property type="match status" value="1"/>
</dbReference>
<dbReference type="InterPro" id="IPR036271">
    <property type="entry name" value="Tet_transcr_reg_TetR-rel_C_sf"/>
</dbReference>
<dbReference type="PANTHER" id="PTHR43479:SF11">
    <property type="entry name" value="ACREF_ENVCD OPERON REPRESSOR-RELATED"/>
    <property type="match status" value="1"/>
</dbReference>
<dbReference type="Gene3D" id="1.10.357.10">
    <property type="entry name" value="Tetracycline Repressor, domain 2"/>
    <property type="match status" value="1"/>
</dbReference>
<evidence type="ECO:0000259" key="3">
    <source>
        <dbReference type="PROSITE" id="PS50977"/>
    </source>
</evidence>
<evidence type="ECO:0000256" key="1">
    <source>
        <dbReference type="ARBA" id="ARBA00023125"/>
    </source>
</evidence>
<sequence length="211" mass="24461">MGSKERIAKLKSELRKDILCAALAILKNDGRQSLSLRKIADRIEYSPPVIYSYFKNKEAILIALCELCYQQFNGCIEKNCRKLTNPEERLTAIVTTCWNFAIEEKEMYDLMWEVGSTCTDPFTQFKELGLFLNFLSETLKNLCGKKVCTEEYLFHKSQTAIAVMHGHICLNYTLSNADPKLRSRMLNETILYVMNLINDYNLTSRELNNHY</sequence>
<dbReference type="InterPro" id="IPR050624">
    <property type="entry name" value="HTH-type_Tx_Regulator"/>
</dbReference>
<proteinExistence type="predicted"/>
<protein>
    <submittedName>
        <fullName evidence="4">TetR/AcrR family transcriptional regulator</fullName>
    </submittedName>
</protein>
<gene>
    <name evidence="4" type="ORF">FXV77_05640</name>
</gene>
<accession>A0A5D4HA20</accession>
<keyword evidence="1 2" id="KW-0238">DNA-binding</keyword>
<evidence type="ECO:0000313" key="4">
    <source>
        <dbReference type="EMBL" id="TYR37488.1"/>
    </source>
</evidence>
<dbReference type="PANTHER" id="PTHR43479">
    <property type="entry name" value="ACREF/ENVCD OPERON REPRESSOR-RELATED"/>
    <property type="match status" value="1"/>
</dbReference>
<dbReference type="Proteomes" id="UP000322362">
    <property type="component" value="Unassembled WGS sequence"/>
</dbReference>
<dbReference type="EMBL" id="VTAV01000002">
    <property type="protein sequence ID" value="TYR37488.1"/>
    <property type="molecule type" value="Genomic_DNA"/>
</dbReference>
<reference evidence="4 5" key="1">
    <citation type="submission" date="2019-08" db="EMBL/GenBank/DDBJ databases">
        <title>Phlebobacter frassis gen. nov. sp. nov., a new member of family Sphingobacteriaceae isolated from sand fly rearing media.</title>
        <authorList>
            <person name="Kakumanu M.L."/>
            <person name="Marayati B.F."/>
            <person name="Wada-Katsumata A."/>
            <person name="Wasserberg G."/>
            <person name="Schal C."/>
            <person name="Apperson C.S."/>
            <person name="Ponnusamy L."/>
        </authorList>
    </citation>
    <scope>NUCLEOTIDE SEQUENCE [LARGE SCALE GENOMIC DNA]</scope>
    <source>
        <strain evidence="4 5">SSI9</strain>
    </source>
</reference>
<evidence type="ECO:0000256" key="2">
    <source>
        <dbReference type="PROSITE-ProRule" id="PRU00335"/>
    </source>
</evidence>
<dbReference type="InterPro" id="IPR001647">
    <property type="entry name" value="HTH_TetR"/>
</dbReference>